<dbReference type="EMBL" id="KQ976542">
    <property type="protein sequence ID" value="KYM81027.1"/>
    <property type="molecule type" value="Genomic_DNA"/>
</dbReference>
<feature type="region of interest" description="Disordered" evidence="1">
    <location>
        <begin position="102"/>
        <end position="164"/>
    </location>
</feature>
<protein>
    <submittedName>
        <fullName evidence="2">Uncharacterized protein</fullName>
    </submittedName>
</protein>
<keyword evidence="3" id="KW-1185">Reference proteome</keyword>
<feature type="compositionally biased region" description="Low complexity" evidence="1">
    <location>
        <begin position="15"/>
        <end position="42"/>
    </location>
</feature>
<evidence type="ECO:0000256" key="1">
    <source>
        <dbReference type="SAM" id="MobiDB-lite"/>
    </source>
</evidence>
<accession>A0A195B9W3</accession>
<sequence length="164" mass="16964">MHLRMEVRVCSEPISSRSSGSSSSSSSSSGSSSSSSSGSSSSTIVVPSRYSEFETADEKRKPLGGCGIGGGGKPYRKLWEWVDGSDGIRVVVAAAAVRKGVQEGKRKKLPAAAAARTEGRRTGKKAAAAAVNGKGKRKSEEERGRPSVRGPHRCGARRGQSAAA</sequence>
<reference evidence="2 3" key="1">
    <citation type="submission" date="2015-09" db="EMBL/GenBank/DDBJ databases">
        <title>Atta colombica WGS genome.</title>
        <authorList>
            <person name="Nygaard S."/>
            <person name="Hu H."/>
            <person name="Boomsma J."/>
            <person name="Zhang G."/>
        </authorList>
    </citation>
    <scope>NUCLEOTIDE SEQUENCE [LARGE SCALE GENOMIC DNA]</scope>
    <source>
        <strain evidence="2">Treedump-2</strain>
        <tissue evidence="2">Whole body</tissue>
    </source>
</reference>
<evidence type="ECO:0000313" key="2">
    <source>
        <dbReference type="EMBL" id="KYM81027.1"/>
    </source>
</evidence>
<dbReference type="Proteomes" id="UP000078540">
    <property type="component" value="Unassembled WGS sequence"/>
</dbReference>
<organism evidence="2 3">
    <name type="scientific">Atta colombica</name>
    <dbReference type="NCBI Taxonomy" id="520822"/>
    <lineage>
        <taxon>Eukaryota</taxon>
        <taxon>Metazoa</taxon>
        <taxon>Ecdysozoa</taxon>
        <taxon>Arthropoda</taxon>
        <taxon>Hexapoda</taxon>
        <taxon>Insecta</taxon>
        <taxon>Pterygota</taxon>
        <taxon>Neoptera</taxon>
        <taxon>Endopterygota</taxon>
        <taxon>Hymenoptera</taxon>
        <taxon>Apocrita</taxon>
        <taxon>Aculeata</taxon>
        <taxon>Formicoidea</taxon>
        <taxon>Formicidae</taxon>
        <taxon>Myrmicinae</taxon>
        <taxon>Atta</taxon>
    </lineage>
</organism>
<feature type="region of interest" description="Disordered" evidence="1">
    <location>
        <begin position="1"/>
        <end position="72"/>
    </location>
</feature>
<name>A0A195B9W3_9HYME</name>
<evidence type="ECO:0000313" key="3">
    <source>
        <dbReference type="Proteomes" id="UP000078540"/>
    </source>
</evidence>
<gene>
    <name evidence="2" type="ORF">ALC53_08368</name>
</gene>
<proteinExistence type="predicted"/>
<dbReference type="AlphaFoldDB" id="A0A195B9W3"/>